<keyword evidence="5" id="KW-1185">Reference proteome</keyword>
<comment type="pathway">
    <text evidence="1">Bacterial outer membrane biogenesis; LPS O-antigen biosynthesis.</text>
</comment>
<name>A0A1M6Z1D0_9RHOB</name>
<protein>
    <submittedName>
        <fullName evidence="4">Nucleoside-diphosphate-sugar epimerase</fullName>
    </submittedName>
</protein>
<reference evidence="5" key="1">
    <citation type="submission" date="2016-11" db="EMBL/GenBank/DDBJ databases">
        <authorList>
            <person name="Varghese N."/>
            <person name="Submissions S."/>
        </authorList>
    </citation>
    <scope>NUCLEOTIDE SEQUENCE [LARGE SCALE GENOMIC DNA]</scope>
    <source>
        <strain evidence="5">DSM 29327</strain>
    </source>
</reference>
<dbReference type="AlphaFoldDB" id="A0A1M6Z1D0"/>
<proteinExistence type="inferred from homology"/>
<dbReference type="EMBL" id="FRBN01000008">
    <property type="protein sequence ID" value="SHL24200.1"/>
    <property type="molecule type" value="Genomic_DNA"/>
</dbReference>
<sequence>MAPTRVLVLGSSGRIGTMLRRCWATDTSASQGDAIEFVFQTRQAQPDRPDDLLWDITEDPPDALRLGGAYDCLIVLSGIVPKPDADFTLNTAIATASLRAAARLGIASVFLASTSAVYGTYQDEPFREDHTPRPVTDYGRSKYNMETTARAQARALGLKLCCLRIGNVSGADALLLTGAALAAGETILLDRFHDGGTPVRSYMGPRTFARILRSLIHNRADVPEVLNIAAPKPVSMLALAEAAQMPVTLRPVDAQDHQYVTLDCQALAALHAFEPLASDPSEIVRQWQDLRGA</sequence>
<evidence type="ECO:0000313" key="4">
    <source>
        <dbReference type="EMBL" id="SHL24200.1"/>
    </source>
</evidence>
<dbReference type="PANTHER" id="PTHR43000">
    <property type="entry name" value="DTDP-D-GLUCOSE 4,6-DEHYDRATASE-RELATED"/>
    <property type="match status" value="1"/>
</dbReference>
<gene>
    <name evidence="4" type="ORF">SAMN05444414_108119</name>
</gene>
<dbReference type="SUPFAM" id="SSF51735">
    <property type="entry name" value="NAD(P)-binding Rossmann-fold domains"/>
    <property type="match status" value="1"/>
</dbReference>
<dbReference type="InterPro" id="IPR036291">
    <property type="entry name" value="NAD(P)-bd_dom_sf"/>
</dbReference>
<dbReference type="STRING" id="1054996.SAMN05444414_108119"/>
<dbReference type="Gene3D" id="3.40.50.720">
    <property type="entry name" value="NAD(P)-binding Rossmann-like Domain"/>
    <property type="match status" value="1"/>
</dbReference>
<comment type="similarity">
    <text evidence="2">Belongs to the NAD(P)-dependent epimerase/dehydratase family.</text>
</comment>
<evidence type="ECO:0000256" key="1">
    <source>
        <dbReference type="ARBA" id="ARBA00005125"/>
    </source>
</evidence>
<evidence type="ECO:0000313" key="5">
    <source>
        <dbReference type="Proteomes" id="UP000184191"/>
    </source>
</evidence>
<dbReference type="InterPro" id="IPR001509">
    <property type="entry name" value="Epimerase_deHydtase"/>
</dbReference>
<dbReference type="Pfam" id="PF01370">
    <property type="entry name" value="Epimerase"/>
    <property type="match status" value="1"/>
</dbReference>
<dbReference type="RefSeq" id="WP_073197455.1">
    <property type="nucleotide sequence ID" value="NZ_FRBN01000008.1"/>
</dbReference>
<evidence type="ECO:0000256" key="2">
    <source>
        <dbReference type="ARBA" id="ARBA00007637"/>
    </source>
</evidence>
<feature type="domain" description="NAD-dependent epimerase/dehydratase" evidence="3">
    <location>
        <begin position="6"/>
        <end position="229"/>
    </location>
</feature>
<dbReference type="Proteomes" id="UP000184191">
    <property type="component" value="Unassembled WGS sequence"/>
</dbReference>
<evidence type="ECO:0000259" key="3">
    <source>
        <dbReference type="Pfam" id="PF01370"/>
    </source>
</evidence>
<organism evidence="4 5">
    <name type="scientific">Roseovarius marisflavi</name>
    <dbReference type="NCBI Taxonomy" id="1054996"/>
    <lineage>
        <taxon>Bacteria</taxon>
        <taxon>Pseudomonadati</taxon>
        <taxon>Pseudomonadota</taxon>
        <taxon>Alphaproteobacteria</taxon>
        <taxon>Rhodobacterales</taxon>
        <taxon>Roseobacteraceae</taxon>
        <taxon>Roseovarius</taxon>
    </lineage>
</organism>
<accession>A0A1M6Z1D0</accession>
<dbReference type="OrthoDB" id="7687386at2"/>